<keyword evidence="1" id="KW-1133">Transmembrane helix</keyword>
<proteinExistence type="predicted"/>
<keyword evidence="3" id="KW-1185">Reference proteome</keyword>
<name>G4ZI46_PHYSP</name>
<feature type="non-terminal residue" evidence="2">
    <location>
        <position position="113"/>
    </location>
</feature>
<evidence type="ECO:0000256" key="1">
    <source>
        <dbReference type="SAM" id="Phobius"/>
    </source>
</evidence>
<gene>
    <name evidence="2" type="ORF">PHYSODRAFT_440000</name>
</gene>
<feature type="transmembrane region" description="Helical" evidence="1">
    <location>
        <begin position="76"/>
        <end position="102"/>
    </location>
</feature>
<dbReference type="RefSeq" id="XP_009527153.1">
    <property type="nucleotide sequence ID" value="XM_009528858.1"/>
</dbReference>
<evidence type="ECO:0000313" key="3">
    <source>
        <dbReference type="Proteomes" id="UP000002640"/>
    </source>
</evidence>
<sequence length="113" mass="12771">MPGNPVITDVLKETRKQNTVAVNQTLQLLFNNEYLGLIAYAQCITPMIYMGYMIVMQEMPNRVFYLNGQDMTHPEGLAQHFTVIVVFVGLQMGILIGLHVFVATRFGVSTLYQ</sequence>
<dbReference type="InParanoid" id="G4ZI46"/>
<dbReference type="KEGG" id="psoj:PHYSODRAFT_440000"/>
<organism evidence="2 3">
    <name type="scientific">Phytophthora sojae (strain P6497)</name>
    <name type="common">Soybean stem and root rot agent</name>
    <name type="synonym">Phytophthora megasperma f. sp. glycines</name>
    <dbReference type="NCBI Taxonomy" id="1094619"/>
    <lineage>
        <taxon>Eukaryota</taxon>
        <taxon>Sar</taxon>
        <taxon>Stramenopiles</taxon>
        <taxon>Oomycota</taxon>
        <taxon>Peronosporomycetes</taxon>
        <taxon>Peronosporales</taxon>
        <taxon>Peronosporaceae</taxon>
        <taxon>Phytophthora</taxon>
    </lineage>
</organism>
<reference evidence="2 3" key="1">
    <citation type="journal article" date="2006" name="Science">
        <title>Phytophthora genome sequences uncover evolutionary origins and mechanisms of pathogenesis.</title>
        <authorList>
            <person name="Tyler B.M."/>
            <person name="Tripathy S."/>
            <person name="Zhang X."/>
            <person name="Dehal P."/>
            <person name="Jiang R.H."/>
            <person name="Aerts A."/>
            <person name="Arredondo F.D."/>
            <person name="Baxter L."/>
            <person name="Bensasson D."/>
            <person name="Beynon J.L."/>
            <person name="Chapman J."/>
            <person name="Damasceno C.M."/>
            <person name="Dorrance A.E."/>
            <person name="Dou D."/>
            <person name="Dickerman A.W."/>
            <person name="Dubchak I.L."/>
            <person name="Garbelotto M."/>
            <person name="Gijzen M."/>
            <person name="Gordon S.G."/>
            <person name="Govers F."/>
            <person name="Grunwald N.J."/>
            <person name="Huang W."/>
            <person name="Ivors K.L."/>
            <person name="Jones R.W."/>
            <person name="Kamoun S."/>
            <person name="Krampis K."/>
            <person name="Lamour K.H."/>
            <person name="Lee M.K."/>
            <person name="McDonald W.H."/>
            <person name="Medina M."/>
            <person name="Meijer H.J."/>
            <person name="Nordberg E.K."/>
            <person name="Maclean D.J."/>
            <person name="Ospina-Giraldo M.D."/>
            <person name="Morris P.F."/>
            <person name="Phuntumart V."/>
            <person name="Putnam N.H."/>
            <person name="Rash S."/>
            <person name="Rose J.K."/>
            <person name="Sakihama Y."/>
            <person name="Salamov A.A."/>
            <person name="Savidor A."/>
            <person name="Scheuring C.F."/>
            <person name="Smith B.M."/>
            <person name="Sobral B.W."/>
            <person name="Terry A."/>
            <person name="Torto-Alalibo T.A."/>
            <person name="Win J."/>
            <person name="Xu Z."/>
            <person name="Zhang H."/>
            <person name="Grigoriev I.V."/>
            <person name="Rokhsar D.S."/>
            <person name="Boore J.L."/>
        </authorList>
    </citation>
    <scope>NUCLEOTIDE SEQUENCE [LARGE SCALE GENOMIC DNA]</scope>
    <source>
        <strain evidence="2 3">P6497</strain>
    </source>
</reference>
<dbReference type="OMA" id="MIYMAYT"/>
<dbReference type="GeneID" id="20652625"/>
<dbReference type="Proteomes" id="UP000002640">
    <property type="component" value="Unassembled WGS sequence"/>
</dbReference>
<dbReference type="EMBL" id="JH159154">
    <property type="protein sequence ID" value="EGZ18095.1"/>
    <property type="molecule type" value="Genomic_DNA"/>
</dbReference>
<keyword evidence="1" id="KW-0812">Transmembrane</keyword>
<dbReference type="AlphaFoldDB" id="G4ZI46"/>
<keyword evidence="1" id="KW-0472">Membrane</keyword>
<accession>G4ZI46</accession>
<feature type="transmembrane region" description="Helical" evidence="1">
    <location>
        <begin position="34"/>
        <end position="55"/>
    </location>
</feature>
<evidence type="ECO:0000313" key="2">
    <source>
        <dbReference type="EMBL" id="EGZ18095.1"/>
    </source>
</evidence>
<protein>
    <submittedName>
        <fullName evidence="2">Uncharacterized protein</fullName>
    </submittedName>
</protein>